<protein>
    <submittedName>
        <fullName evidence="3">Uncharacterized protein</fullName>
    </submittedName>
</protein>
<feature type="transmembrane region" description="Helical" evidence="2">
    <location>
        <begin position="207"/>
        <end position="225"/>
    </location>
</feature>
<evidence type="ECO:0000313" key="3">
    <source>
        <dbReference type="EMBL" id="KAJ7761082.1"/>
    </source>
</evidence>
<comment type="caution">
    <text evidence="3">The sequence shown here is derived from an EMBL/GenBank/DDBJ whole genome shotgun (WGS) entry which is preliminary data.</text>
</comment>
<gene>
    <name evidence="3" type="ORF">B0H16DRAFT_1369420</name>
</gene>
<keyword evidence="2" id="KW-0472">Membrane</keyword>
<feature type="transmembrane region" description="Helical" evidence="2">
    <location>
        <begin position="245"/>
        <end position="267"/>
    </location>
</feature>
<organism evidence="3 4">
    <name type="scientific">Mycena metata</name>
    <dbReference type="NCBI Taxonomy" id="1033252"/>
    <lineage>
        <taxon>Eukaryota</taxon>
        <taxon>Fungi</taxon>
        <taxon>Dikarya</taxon>
        <taxon>Basidiomycota</taxon>
        <taxon>Agaricomycotina</taxon>
        <taxon>Agaricomycetes</taxon>
        <taxon>Agaricomycetidae</taxon>
        <taxon>Agaricales</taxon>
        <taxon>Marasmiineae</taxon>
        <taxon>Mycenaceae</taxon>
        <taxon>Mycena</taxon>
    </lineage>
</organism>
<sequence>MAPTAASTSSTPLLSFDSKLDRAGTGVMYFVFGLVVQTAFFGMYTILVFFATRSLLERKLTTRVNKVMFGIITFMYLLSAAYWAYSVADGVDRSRGFINLAKNPAMIQPDHTAVTQWSPLFNALTLLNYVLSDGIVVWRAWIICRRNHRKYLWTTIVFLVLTALTVFLTILLRVIGVIQSPIVNTPTGSALAKGINVLQITTLSTSLLSNLTATGAVGATAWGHWRTMSTTFSPGESSALRTSRILLLVVESGVLYCLSAILVLLSSLIRLPQGTLGDLYTPVNVQIAGAYPTIVLLLVSTKRSLSESSFTEGSDTSSAAFNSGSMLSQPIRFMKDSEGSVPMSPPSSHRIQFASNPALSVVSATESVLSSPDSIDTPTPRPLPRPLPRPPSEKDGRNPSRLSDDSFV</sequence>
<feature type="compositionally biased region" description="Pro residues" evidence="1">
    <location>
        <begin position="379"/>
        <end position="390"/>
    </location>
</feature>
<accession>A0AAD7JB56</accession>
<dbReference type="AlphaFoldDB" id="A0AAD7JB56"/>
<keyword evidence="4" id="KW-1185">Reference proteome</keyword>
<evidence type="ECO:0000256" key="1">
    <source>
        <dbReference type="SAM" id="MobiDB-lite"/>
    </source>
</evidence>
<name>A0AAD7JB56_9AGAR</name>
<reference evidence="3" key="1">
    <citation type="submission" date="2023-03" db="EMBL/GenBank/DDBJ databases">
        <title>Massive genome expansion in bonnet fungi (Mycena s.s.) driven by repeated elements and novel gene families across ecological guilds.</title>
        <authorList>
            <consortium name="Lawrence Berkeley National Laboratory"/>
            <person name="Harder C.B."/>
            <person name="Miyauchi S."/>
            <person name="Viragh M."/>
            <person name="Kuo A."/>
            <person name="Thoen E."/>
            <person name="Andreopoulos B."/>
            <person name="Lu D."/>
            <person name="Skrede I."/>
            <person name="Drula E."/>
            <person name="Henrissat B."/>
            <person name="Morin E."/>
            <person name="Kohler A."/>
            <person name="Barry K."/>
            <person name="LaButti K."/>
            <person name="Morin E."/>
            <person name="Salamov A."/>
            <person name="Lipzen A."/>
            <person name="Mereny Z."/>
            <person name="Hegedus B."/>
            <person name="Baldrian P."/>
            <person name="Stursova M."/>
            <person name="Weitz H."/>
            <person name="Taylor A."/>
            <person name="Grigoriev I.V."/>
            <person name="Nagy L.G."/>
            <person name="Martin F."/>
            <person name="Kauserud H."/>
        </authorList>
    </citation>
    <scope>NUCLEOTIDE SEQUENCE</scope>
    <source>
        <strain evidence="3">CBHHK182m</strain>
    </source>
</reference>
<feature type="transmembrane region" description="Helical" evidence="2">
    <location>
        <begin position="279"/>
        <end position="299"/>
    </location>
</feature>
<keyword evidence="2" id="KW-1133">Transmembrane helix</keyword>
<feature type="compositionally biased region" description="Basic and acidic residues" evidence="1">
    <location>
        <begin position="391"/>
        <end position="408"/>
    </location>
</feature>
<evidence type="ECO:0000256" key="2">
    <source>
        <dbReference type="SAM" id="Phobius"/>
    </source>
</evidence>
<feature type="transmembrane region" description="Helical" evidence="2">
    <location>
        <begin position="151"/>
        <end position="175"/>
    </location>
</feature>
<dbReference type="Proteomes" id="UP001215598">
    <property type="component" value="Unassembled WGS sequence"/>
</dbReference>
<feature type="compositionally biased region" description="Polar residues" evidence="1">
    <location>
        <begin position="364"/>
        <end position="376"/>
    </location>
</feature>
<proteinExistence type="predicted"/>
<evidence type="ECO:0000313" key="4">
    <source>
        <dbReference type="Proteomes" id="UP001215598"/>
    </source>
</evidence>
<feature type="region of interest" description="Disordered" evidence="1">
    <location>
        <begin position="364"/>
        <end position="408"/>
    </location>
</feature>
<keyword evidence="2" id="KW-0812">Transmembrane</keyword>
<dbReference type="EMBL" id="JARKIB010000036">
    <property type="protein sequence ID" value="KAJ7761082.1"/>
    <property type="molecule type" value="Genomic_DNA"/>
</dbReference>
<feature type="transmembrane region" description="Helical" evidence="2">
    <location>
        <begin position="64"/>
        <end position="85"/>
    </location>
</feature>
<feature type="transmembrane region" description="Helical" evidence="2">
    <location>
        <begin position="126"/>
        <end position="144"/>
    </location>
</feature>
<feature type="transmembrane region" description="Helical" evidence="2">
    <location>
        <begin position="27"/>
        <end position="52"/>
    </location>
</feature>